<feature type="region of interest" description="Disordered" evidence="13">
    <location>
        <begin position="87"/>
        <end position="154"/>
    </location>
</feature>
<evidence type="ECO:0000256" key="7">
    <source>
        <dbReference type="ARBA" id="ARBA00023069"/>
    </source>
</evidence>
<gene>
    <name evidence="14" type="ORF">NDU88_000912</name>
</gene>
<comment type="function">
    <text evidence="10">Essential for sperm motility and male fertility. Plays an important role in the proper assembly of the third radial spoke (RS3) head and the bridge structure between RS2 and RS3 in the sperm flagella.</text>
</comment>
<dbReference type="Pfam" id="PF14580">
    <property type="entry name" value="LRR_9"/>
    <property type="match status" value="1"/>
</dbReference>
<keyword evidence="3" id="KW-0433">Leucine-rich repeat</keyword>
<reference evidence="14" key="1">
    <citation type="journal article" date="2022" name="bioRxiv">
        <title>Sequencing and chromosome-scale assembly of the giantPleurodeles waltlgenome.</title>
        <authorList>
            <person name="Brown T."/>
            <person name="Elewa A."/>
            <person name="Iarovenko S."/>
            <person name="Subramanian E."/>
            <person name="Araus A.J."/>
            <person name="Petzold A."/>
            <person name="Susuki M."/>
            <person name="Suzuki K.-i.T."/>
            <person name="Hayashi T."/>
            <person name="Toyoda A."/>
            <person name="Oliveira C."/>
            <person name="Osipova E."/>
            <person name="Leigh N.D."/>
            <person name="Simon A."/>
            <person name="Yun M.H."/>
        </authorList>
    </citation>
    <scope>NUCLEOTIDE SEQUENCE</scope>
    <source>
        <strain evidence="14">20211129_DDA</strain>
        <tissue evidence="14">Liver</tissue>
    </source>
</reference>
<dbReference type="EMBL" id="JANPWB010000011">
    <property type="protein sequence ID" value="KAJ1122425.1"/>
    <property type="molecule type" value="Genomic_DNA"/>
</dbReference>
<evidence type="ECO:0000256" key="13">
    <source>
        <dbReference type="SAM" id="MobiDB-lite"/>
    </source>
</evidence>
<evidence type="ECO:0000313" key="14">
    <source>
        <dbReference type="EMBL" id="KAJ1122425.1"/>
    </source>
</evidence>
<evidence type="ECO:0000256" key="5">
    <source>
        <dbReference type="ARBA" id="ARBA00022846"/>
    </source>
</evidence>
<keyword evidence="2" id="KW-0963">Cytoplasm</keyword>
<dbReference type="FunFam" id="3.80.10.10:FF:000310">
    <property type="entry name" value="leucine-rich repeat-containing protein 23"/>
    <property type="match status" value="1"/>
</dbReference>
<dbReference type="GO" id="GO:0062177">
    <property type="term" value="P:radial spoke assembly"/>
    <property type="evidence" value="ECO:0007669"/>
    <property type="project" value="UniProtKB-ARBA"/>
</dbReference>
<dbReference type="InterPro" id="IPR050836">
    <property type="entry name" value="SDS22/Internalin_LRR"/>
</dbReference>
<comment type="caution">
    <text evidence="14">The sequence shown here is derived from an EMBL/GenBank/DDBJ whole genome shotgun (WGS) entry which is preliminary data.</text>
</comment>
<dbReference type="Gene3D" id="3.80.10.10">
    <property type="entry name" value="Ribonuclease Inhibitor"/>
    <property type="match status" value="2"/>
</dbReference>
<dbReference type="Proteomes" id="UP001066276">
    <property type="component" value="Chromosome 7"/>
</dbReference>
<accession>A0AAV7P5I2</accession>
<keyword evidence="5" id="KW-0282">Flagellum</keyword>
<dbReference type="SMART" id="SM00365">
    <property type="entry name" value="LRR_SD22"/>
    <property type="match status" value="3"/>
</dbReference>
<keyword evidence="8" id="KW-0206">Cytoskeleton</keyword>
<evidence type="ECO:0000256" key="12">
    <source>
        <dbReference type="SAM" id="Coils"/>
    </source>
</evidence>
<dbReference type="FunFam" id="3.80.10.10:FF:001051">
    <property type="entry name" value="Leucine-rich repeat-containing 23"/>
    <property type="match status" value="1"/>
</dbReference>
<keyword evidence="6 12" id="KW-0175">Coiled coil</keyword>
<dbReference type="PANTHER" id="PTHR46652">
    <property type="entry name" value="LEUCINE-RICH REPEAT AND IQ DOMAIN-CONTAINING PROTEIN 1-RELATED"/>
    <property type="match status" value="1"/>
</dbReference>
<dbReference type="InterPro" id="IPR032675">
    <property type="entry name" value="LRR_dom_sf"/>
</dbReference>
<evidence type="ECO:0000256" key="3">
    <source>
        <dbReference type="ARBA" id="ARBA00022614"/>
    </source>
</evidence>
<evidence type="ECO:0000256" key="8">
    <source>
        <dbReference type="ARBA" id="ARBA00023212"/>
    </source>
</evidence>
<sequence>MRSLNNLSPHAGCRITSVRKTVRASACRRSDAAWRCLDNRQTSKILPGERGLSVDCYSYTALVSVHSWRVRESFASYYLACEDTESRKMSDLDDNPDDDQDAPDDDEPAEPAEGDEEPAEEQAGEDEEAGEEEEEQKEEGEEEEEPPPPVPLTDEMLREGMSLLCKTGNGLAHAYVKLEVKEKELTDINILRGYIHLRYVDLSMNALRDISPLNCLTYLLWLKADQNQLTSAHMEDLPYLQIASFAQNQIKDMEGIAHPRLEKLNLIGNMITSLLGMEFRKLMSLHTLELRGNQLETTAGLYLPNLRNLYLAQNTLRRLEGLEVLVNLTTLHLRDNQLETLDGFSEHMRALQYMNIRGNLVANVKEMGKLQCLPMLRALVLMENPCADEEDYRSEALIALPQLERLDKEFFEAEEKLEAEEARKARLEEAALGAEDVQEPEGE</sequence>
<dbReference type="PANTHER" id="PTHR46652:SF8">
    <property type="entry name" value="LEUCINE RICH REPEAT CONTAINING 23"/>
    <property type="match status" value="1"/>
</dbReference>
<proteinExistence type="predicted"/>
<evidence type="ECO:0000256" key="9">
    <source>
        <dbReference type="ARBA" id="ARBA00023273"/>
    </source>
</evidence>
<dbReference type="PROSITE" id="PS51450">
    <property type="entry name" value="LRR"/>
    <property type="match status" value="4"/>
</dbReference>
<keyword evidence="9" id="KW-0966">Cell projection</keyword>
<evidence type="ECO:0000256" key="11">
    <source>
        <dbReference type="ARBA" id="ARBA00071477"/>
    </source>
</evidence>
<evidence type="ECO:0000256" key="10">
    <source>
        <dbReference type="ARBA" id="ARBA00057746"/>
    </source>
</evidence>
<keyword evidence="15" id="KW-1185">Reference proteome</keyword>
<evidence type="ECO:0000256" key="6">
    <source>
        <dbReference type="ARBA" id="ARBA00023054"/>
    </source>
</evidence>
<feature type="compositionally biased region" description="Acidic residues" evidence="13">
    <location>
        <begin position="92"/>
        <end position="146"/>
    </location>
</feature>
<dbReference type="GO" id="GO:0005737">
    <property type="term" value="C:cytoplasm"/>
    <property type="evidence" value="ECO:0007669"/>
    <property type="project" value="UniProtKB-ARBA"/>
</dbReference>
<dbReference type="InterPro" id="IPR001611">
    <property type="entry name" value="Leu-rich_rpt"/>
</dbReference>
<dbReference type="GO" id="GO:0030317">
    <property type="term" value="P:flagellated sperm motility"/>
    <property type="evidence" value="ECO:0007669"/>
    <property type="project" value="UniProtKB-ARBA"/>
</dbReference>
<evidence type="ECO:0000256" key="1">
    <source>
        <dbReference type="ARBA" id="ARBA00004611"/>
    </source>
</evidence>
<feature type="coiled-coil region" evidence="12">
    <location>
        <begin position="403"/>
        <end position="437"/>
    </location>
</feature>
<dbReference type="SUPFAM" id="SSF52058">
    <property type="entry name" value="L domain-like"/>
    <property type="match status" value="1"/>
</dbReference>
<dbReference type="GO" id="GO:0097729">
    <property type="term" value="C:9+2 motile cilium"/>
    <property type="evidence" value="ECO:0007669"/>
    <property type="project" value="UniProtKB-ARBA"/>
</dbReference>
<name>A0AAV7P5I2_PLEWA</name>
<comment type="subcellular location">
    <subcellularLocation>
        <location evidence="1">Cytoplasm</location>
        <location evidence="1">Cytoskeleton</location>
        <location evidence="1">Flagellum axoneme</location>
    </subcellularLocation>
</comment>
<evidence type="ECO:0000256" key="2">
    <source>
        <dbReference type="ARBA" id="ARBA00022490"/>
    </source>
</evidence>
<keyword evidence="4" id="KW-0677">Repeat</keyword>
<keyword evidence="7" id="KW-0969">Cilium</keyword>
<evidence type="ECO:0000313" key="15">
    <source>
        <dbReference type="Proteomes" id="UP001066276"/>
    </source>
</evidence>
<organism evidence="14 15">
    <name type="scientific">Pleurodeles waltl</name>
    <name type="common">Iberian ribbed newt</name>
    <dbReference type="NCBI Taxonomy" id="8319"/>
    <lineage>
        <taxon>Eukaryota</taxon>
        <taxon>Metazoa</taxon>
        <taxon>Chordata</taxon>
        <taxon>Craniata</taxon>
        <taxon>Vertebrata</taxon>
        <taxon>Euteleostomi</taxon>
        <taxon>Amphibia</taxon>
        <taxon>Batrachia</taxon>
        <taxon>Caudata</taxon>
        <taxon>Salamandroidea</taxon>
        <taxon>Salamandridae</taxon>
        <taxon>Pleurodelinae</taxon>
        <taxon>Pleurodeles</taxon>
    </lineage>
</organism>
<dbReference type="AlphaFoldDB" id="A0AAV7P5I2"/>
<protein>
    <recommendedName>
        <fullName evidence="11">Leucine-rich repeat-containing protein 23</fullName>
    </recommendedName>
</protein>
<evidence type="ECO:0000256" key="4">
    <source>
        <dbReference type="ARBA" id="ARBA00022737"/>
    </source>
</evidence>